<accession>A0ACB8YSB1</accession>
<organism evidence="1 2">
    <name type="scientific">Smallanthus sonchifolius</name>
    <dbReference type="NCBI Taxonomy" id="185202"/>
    <lineage>
        <taxon>Eukaryota</taxon>
        <taxon>Viridiplantae</taxon>
        <taxon>Streptophyta</taxon>
        <taxon>Embryophyta</taxon>
        <taxon>Tracheophyta</taxon>
        <taxon>Spermatophyta</taxon>
        <taxon>Magnoliopsida</taxon>
        <taxon>eudicotyledons</taxon>
        <taxon>Gunneridae</taxon>
        <taxon>Pentapetalae</taxon>
        <taxon>asterids</taxon>
        <taxon>campanulids</taxon>
        <taxon>Asterales</taxon>
        <taxon>Asteraceae</taxon>
        <taxon>Asteroideae</taxon>
        <taxon>Heliantheae alliance</taxon>
        <taxon>Millerieae</taxon>
        <taxon>Smallanthus</taxon>
    </lineage>
</organism>
<keyword evidence="2" id="KW-1185">Reference proteome</keyword>
<reference evidence="2" key="1">
    <citation type="journal article" date="2022" name="Mol. Ecol. Resour.">
        <title>The genomes of chicory, endive, great burdock and yacon provide insights into Asteraceae palaeo-polyploidization history and plant inulin production.</title>
        <authorList>
            <person name="Fan W."/>
            <person name="Wang S."/>
            <person name="Wang H."/>
            <person name="Wang A."/>
            <person name="Jiang F."/>
            <person name="Liu H."/>
            <person name="Zhao H."/>
            <person name="Xu D."/>
            <person name="Zhang Y."/>
        </authorList>
    </citation>
    <scope>NUCLEOTIDE SEQUENCE [LARGE SCALE GENOMIC DNA]</scope>
    <source>
        <strain evidence="2">cv. Yunnan</strain>
    </source>
</reference>
<name>A0ACB8YSB1_9ASTR</name>
<proteinExistence type="predicted"/>
<sequence>MVMGCSGKMGFRIHFSGTDVSDGFRVFACLNPSVAAHSLSAHMISAPVDVGNPTAPCAVDGMVLNVANASLAKITLCFEFTGRTKNSIISVLVCFPSVSVTGNDICPMGCTISLEKPDMGAATGINRAWSSASSWWKHCSYMMSVDPPLPGQ</sequence>
<gene>
    <name evidence="1" type="ORF">L1987_81707</name>
</gene>
<reference evidence="1 2" key="2">
    <citation type="journal article" date="2022" name="Mol. Ecol. Resour.">
        <title>The genomes of chicory, endive, great burdock and yacon provide insights into Asteraceae paleo-polyploidization history and plant inulin production.</title>
        <authorList>
            <person name="Fan W."/>
            <person name="Wang S."/>
            <person name="Wang H."/>
            <person name="Wang A."/>
            <person name="Jiang F."/>
            <person name="Liu H."/>
            <person name="Zhao H."/>
            <person name="Xu D."/>
            <person name="Zhang Y."/>
        </authorList>
    </citation>
    <scope>NUCLEOTIDE SEQUENCE [LARGE SCALE GENOMIC DNA]</scope>
    <source>
        <strain evidence="2">cv. Yunnan</strain>
        <tissue evidence="1">Leaves</tissue>
    </source>
</reference>
<evidence type="ECO:0000313" key="2">
    <source>
        <dbReference type="Proteomes" id="UP001056120"/>
    </source>
</evidence>
<protein>
    <submittedName>
        <fullName evidence="1">Uncharacterized protein</fullName>
    </submittedName>
</protein>
<dbReference type="Proteomes" id="UP001056120">
    <property type="component" value="Linkage Group LG27"/>
</dbReference>
<comment type="caution">
    <text evidence="1">The sequence shown here is derived from an EMBL/GenBank/DDBJ whole genome shotgun (WGS) entry which is preliminary data.</text>
</comment>
<dbReference type="EMBL" id="CM042044">
    <property type="protein sequence ID" value="KAI3688001.1"/>
    <property type="molecule type" value="Genomic_DNA"/>
</dbReference>
<evidence type="ECO:0000313" key="1">
    <source>
        <dbReference type="EMBL" id="KAI3688001.1"/>
    </source>
</evidence>